<name>A0A0C9WAA9_9AGAM</name>
<accession>A0A0C9WAA9</accession>
<proteinExistence type="predicted"/>
<keyword evidence="3" id="KW-1185">Reference proteome</keyword>
<dbReference type="Proteomes" id="UP000053820">
    <property type="component" value="Unassembled WGS sequence"/>
</dbReference>
<protein>
    <submittedName>
        <fullName evidence="2">Uncharacterized protein</fullName>
    </submittedName>
</protein>
<dbReference type="EMBL" id="KN839845">
    <property type="protein sequence ID" value="KIJ64858.1"/>
    <property type="molecule type" value="Genomic_DNA"/>
</dbReference>
<gene>
    <name evidence="2" type="ORF">HYDPIDRAFT_111502</name>
</gene>
<organism evidence="2 3">
    <name type="scientific">Hydnomerulius pinastri MD-312</name>
    <dbReference type="NCBI Taxonomy" id="994086"/>
    <lineage>
        <taxon>Eukaryota</taxon>
        <taxon>Fungi</taxon>
        <taxon>Dikarya</taxon>
        <taxon>Basidiomycota</taxon>
        <taxon>Agaricomycotina</taxon>
        <taxon>Agaricomycetes</taxon>
        <taxon>Agaricomycetidae</taxon>
        <taxon>Boletales</taxon>
        <taxon>Boletales incertae sedis</taxon>
        <taxon>Leucogyrophana</taxon>
    </lineage>
</organism>
<sequence>MSSSNFELGHSPLAGSSGARVFERNDVPQLALHSIPKRDVPAIDLISVSRSAIGKIKKKGELRCTDI</sequence>
<dbReference type="HOGENOM" id="CLU_2812697_0_0_1"/>
<dbReference type="AlphaFoldDB" id="A0A0C9WAA9"/>
<reference evidence="2 3" key="1">
    <citation type="submission" date="2014-04" db="EMBL/GenBank/DDBJ databases">
        <title>Evolutionary Origins and Diversification of the Mycorrhizal Mutualists.</title>
        <authorList>
            <consortium name="DOE Joint Genome Institute"/>
            <consortium name="Mycorrhizal Genomics Consortium"/>
            <person name="Kohler A."/>
            <person name="Kuo A."/>
            <person name="Nagy L.G."/>
            <person name="Floudas D."/>
            <person name="Copeland A."/>
            <person name="Barry K.W."/>
            <person name="Cichocki N."/>
            <person name="Veneault-Fourrey C."/>
            <person name="LaButti K."/>
            <person name="Lindquist E.A."/>
            <person name="Lipzen A."/>
            <person name="Lundell T."/>
            <person name="Morin E."/>
            <person name="Murat C."/>
            <person name="Riley R."/>
            <person name="Ohm R."/>
            <person name="Sun H."/>
            <person name="Tunlid A."/>
            <person name="Henrissat B."/>
            <person name="Grigoriev I.V."/>
            <person name="Hibbett D.S."/>
            <person name="Martin F."/>
        </authorList>
    </citation>
    <scope>NUCLEOTIDE SEQUENCE [LARGE SCALE GENOMIC DNA]</scope>
    <source>
        <strain evidence="2 3">MD-312</strain>
    </source>
</reference>
<evidence type="ECO:0000256" key="1">
    <source>
        <dbReference type="SAM" id="MobiDB-lite"/>
    </source>
</evidence>
<feature type="region of interest" description="Disordered" evidence="1">
    <location>
        <begin position="1"/>
        <end position="20"/>
    </location>
</feature>
<evidence type="ECO:0000313" key="2">
    <source>
        <dbReference type="EMBL" id="KIJ64858.1"/>
    </source>
</evidence>
<evidence type="ECO:0000313" key="3">
    <source>
        <dbReference type="Proteomes" id="UP000053820"/>
    </source>
</evidence>